<evidence type="ECO:0000313" key="5">
    <source>
        <dbReference type="EMBL" id="SEM45364.1"/>
    </source>
</evidence>
<evidence type="ECO:0000256" key="2">
    <source>
        <dbReference type="ARBA" id="ARBA00022670"/>
    </source>
</evidence>
<dbReference type="GO" id="GO:0004190">
    <property type="term" value="F:aspartic-type endopeptidase activity"/>
    <property type="evidence" value="ECO:0007669"/>
    <property type="project" value="UniProtKB-KW"/>
</dbReference>
<dbReference type="PANTHER" id="PTHR30302:SF1">
    <property type="entry name" value="HYDROGENASE 2 MATURATION PROTEASE"/>
    <property type="match status" value="1"/>
</dbReference>
<dbReference type="Proteomes" id="UP000198744">
    <property type="component" value="Unassembled WGS sequence"/>
</dbReference>
<dbReference type="PANTHER" id="PTHR30302">
    <property type="entry name" value="HYDROGENASE 1 MATURATION PROTEASE"/>
    <property type="match status" value="1"/>
</dbReference>
<dbReference type="NCBIfam" id="TIGR00072">
    <property type="entry name" value="hydrog_prot"/>
    <property type="match status" value="1"/>
</dbReference>
<evidence type="ECO:0000256" key="3">
    <source>
        <dbReference type="ARBA" id="ARBA00022750"/>
    </source>
</evidence>
<dbReference type="Pfam" id="PF01750">
    <property type="entry name" value="HycI"/>
    <property type="match status" value="1"/>
</dbReference>
<dbReference type="OrthoDB" id="9792731at2"/>
<name>A0A1H7YHL6_9BACT</name>
<organism evidence="5 6">
    <name type="scientific">Syntrophus gentianae</name>
    <dbReference type="NCBI Taxonomy" id="43775"/>
    <lineage>
        <taxon>Bacteria</taxon>
        <taxon>Pseudomonadati</taxon>
        <taxon>Thermodesulfobacteriota</taxon>
        <taxon>Syntrophia</taxon>
        <taxon>Syntrophales</taxon>
        <taxon>Syntrophaceae</taxon>
        <taxon>Syntrophus</taxon>
    </lineage>
</organism>
<dbReference type="SUPFAM" id="SSF53163">
    <property type="entry name" value="HybD-like"/>
    <property type="match status" value="1"/>
</dbReference>
<keyword evidence="6" id="KW-1185">Reference proteome</keyword>
<evidence type="ECO:0000256" key="4">
    <source>
        <dbReference type="ARBA" id="ARBA00022801"/>
    </source>
</evidence>
<dbReference type="Gene3D" id="3.40.50.1450">
    <property type="entry name" value="HybD-like"/>
    <property type="match status" value="1"/>
</dbReference>
<dbReference type="EMBL" id="FOBS01000016">
    <property type="protein sequence ID" value="SEM45364.1"/>
    <property type="molecule type" value="Genomic_DNA"/>
</dbReference>
<dbReference type="PRINTS" id="PR00446">
    <property type="entry name" value="HYDRGNUPTAKE"/>
</dbReference>
<keyword evidence="2 5" id="KW-0645">Protease</keyword>
<dbReference type="GO" id="GO:0016485">
    <property type="term" value="P:protein processing"/>
    <property type="evidence" value="ECO:0007669"/>
    <property type="project" value="TreeGrafter"/>
</dbReference>
<sequence length="164" mass="18551">MTEKQEITILGLGNILMKDDGFGVHFLRWFEERWALPDSVRNVEGGVMAYALLEPVCSCRHLIVVDVLKVADEPGSVYRFTLAEIEPKLPPPTSAHEVQFLDVLCKAELLGEAPEVVFLCIVPADFREMDLELSPLMREKFPLMEKLLIDELQRHSVAPVKIHA</sequence>
<gene>
    <name evidence="5" type="ORF">SAMN04489760_11647</name>
</gene>
<keyword evidence="3" id="KW-0064">Aspartyl protease</keyword>
<proteinExistence type="inferred from homology"/>
<dbReference type="AlphaFoldDB" id="A0A1H7YHL6"/>
<dbReference type="InterPro" id="IPR000671">
    <property type="entry name" value="Peptidase_A31"/>
</dbReference>
<evidence type="ECO:0000256" key="1">
    <source>
        <dbReference type="ARBA" id="ARBA00006814"/>
    </source>
</evidence>
<comment type="similarity">
    <text evidence="1">Belongs to the peptidase A31 family.</text>
</comment>
<accession>A0A1H7YHL6</accession>
<protein>
    <submittedName>
        <fullName evidence="5">Hydrogenase maturation protease</fullName>
    </submittedName>
</protein>
<dbReference type="RefSeq" id="WP_093883797.1">
    <property type="nucleotide sequence ID" value="NZ_FOBS01000016.1"/>
</dbReference>
<evidence type="ECO:0000313" key="6">
    <source>
        <dbReference type="Proteomes" id="UP000198744"/>
    </source>
</evidence>
<dbReference type="GO" id="GO:0008047">
    <property type="term" value="F:enzyme activator activity"/>
    <property type="evidence" value="ECO:0007669"/>
    <property type="project" value="InterPro"/>
</dbReference>
<dbReference type="STRING" id="43775.SAMN04489760_11647"/>
<dbReference type="InterPro" id="IPR023430">
    <property type="entry name" value="Pept_HybD-like_dom_sf"/>
</dbReference>
<keyword evidence="4" id="KW-0378">Hydrolase</keyword>
<reference evidence="5 6" key="1">
    <citation type="submission" date="2016-10" db="EMBL/GenBank/DDBJ databases">
        <authorList>
            <person name="de Groot N.N."/>
        </authorList>
    </citation>
    <scope>NUCLEOTIDE SEQUENCE [LARGE SCALE GENOMIC DNA]</scope>
    <source>
        <strain evidence="5 6">DSM 8423</strain>
    </source>
</reference>